<dbReference type="GO" id="GO:0006606">
    <property type="term" value="P:protein import into nucleus"/>
    <property type="evidence" value="ECO:0007669"/>
    <property type="project" value="TreeGrafter"/>
</dbReference>
<evidence type="ECO:0000313" key="2">
    <source>
        <dbReference type="Proteomes" id="UP001231189"/>
    </source>
</evidence>
<evidence type="ECO:0000313" key="1">
    <source>
        <dbReference type="EMBL" id="KAK1609027.1"/>
    </source>
</evidence>
<sequence>MASGGATASTSGGSGGAGTKTVPAALWWDPFVALSDDLDRAAASPSAAISDALAERIRRHHAWLRGSVSMFGKPNDASRTALDATQVAVGEHRLAVKPDLKEAALRLSKSLNLDEVQSYILVKRSSESTPTTHEADAEEFLRLVSLQYYLERQCLLKCIRRIFVHTTCTDDDSDSTDAIKEEALLLLNEEMEQILLSIVEDSLAAAFSVKSASDLTVSWLEESLIEISLILEVLFLAICDNLSRCNGRLWITLCSIFKDMLSGSYDVGKFGVSVEAKKSFHYAKAQLLLILVETLDFENLLRMVHDEVSFSGGYSPYSVADILEMDVEVSKLPESAVESGPLFLAWAVFLCLVLSLPGDNANLEIDHASYAQRAFGLAPFNYLHGFLCSSIFRESDGPVSGFRGVLRTFISAFIASYEISFQTEDCSLGMILNIICEVYGGEEALCMQFWDKDSYVDGPIRSVLHIVEKDYPFHIKDLLRFLSAVSYGTWPAQCVYNYLERMNGVTTWYTIPGNLPDSVNYCDQIEIHHPISIPGMEGITLPHGTHGYILKIQEDGVALVRWEFPHSGVFILLVTLSQDLYSCNYVEACDILDLLYQMVSSNKNLCPALLDADKSLAVQKSKSLGQIEEHIRIDVVKILCSSIFKYAQDGNNASIMSKTLRVLAEALKCVPYRVFDVAIECGIFSSQPNGPSSDWLLSGALARMLFAASEENGDCSSLASSLLDFAIQVLRKGAAADDTISSFIVFSIQYVMVNHMNWKHKKYSCWKTTLKVFELVKSCIQVKPILSKLGGMIWQILLYDSSVHSVLWHIVCTSTQLLELSGGSFCNGVEDIEDIQLALCCGLDIIFFMLSNLPEEFMPVAPFVTMVLSSSSKPFPFVTATISAMSFQNSALQVAAARALSILCFTAYRVQPQLMENCTFIIDGSEIWRLQASISHILDKEENINNCLILAIFNLLTSFVRYQPALFVSLTEEHARIKADRNNSVNSQISGSSVLSSSRSKSRLIEQILGYVVNSTEFMNRSPSLLLSILDLLEALWENGIQFICILDKLRSSRTFWESLSQCICATFDRCLVGSVVTADEKFSSRYNCRAKFFEIMSHELFLKGRLLVEAKTSNPVPEHTKEQKEPFASCPSNVVLKWFDSVLLEDFVKHLSSNGYAKELFHRAKVASCVCIIRLIMKLSTGDTASLSFSAVKKVQLISSKLLQHQAFVALLSQYALHGYSGEQELTSLVINDLYYHIHGELEGRQITSGPFQELLCFLLEFKCFERNALDQPYRAFPGATDNILFDVAHTRDDLGVELWTHSDWKPEKEVAERMLDIMHKANKMKCDADAKLSTLRSFTTFLSVYIGTSSSNKVTLSDGGISTTALEAAIRCACTYFQSTVASLFPEVDTNEVLYPLLSGQVDLLLTLARFFFNQVKQTKNSARLHPVIVLLMKTSGASTSFLVDLMPSSPALKKPVKSLLVLILSLFGFIYNKDDIQDVSGDVNLFGESSVISMSLLPVLCKLAENRDYTDLAVGSMDLLLKGFIPPNVWLPILQKHFRLQAILHKCQNGAIVSIQVILNFLLTLGRTKDGAKMLQSANIFAFLKVLLSQLSLDDSCFRNSLSSQAKDVNIWGMALAIVASLNHSMDDDISRNCVANSTISFLSGQVPLMSSYLSAQNVGTHHSKKRAVLQQSQTSLSALGLTENILSLLCILAKYHFPHDTSMKEVDSELREIIIHLLAFISRGNAWTGDSPNWNPSFCCPPIVKEEVTLHEDPPLIRSNHGWFRFAASSTLSTAAVSAPSNAALSIVVRDKSSGDSGSAKQTRFTEMIAVQIYRIAFLIMKFLCSQAKEAVKRAEELEFVDLAHFPELPMPDILHGLQDQVVSIVTEVLEANVSSTLVSETDRVCHLLLVILETSLYMELCVSQSCGIRPVLGRFEDFSKGIKAMLHALEKHSGFKPLVRSLTQITTLLYPGLAQSNFLI</sequence>
<dbReference type="Proteomes" id="UP001231189">
    <property type="component" value="Unassembled WGS sequence"/>
</dbReference>
<proteinExistence type="predicted"/>
<comment type="caution">
    <text evidence="1">The sequence shown here is derived from an EMBL/GenBank/DDBJ whole genome shotgun (WGS) entry which is preliminary data.</text>
</comment>
<protein>
    <submittedName>
        <fullName evidence="1">Uncharacterized protein</fullName>
    </submittedName>
</protein>
<name>A0AAD8QW83_LOLMU</name>
<gene>
    <name evidence="1" type="ORF">QYE76_032700</name>
</gene>
<keyword evidence="2" id="KW-1185">Reference proteome</keyword>
<dbReference type="GO" id="GO:0006405">
    <property type="term" value="P:RNA export from nucleus"/>
    <property type="evidence" value="ECO:0007669"/>
    <property type="project" value="TreeGrafter"/>
</dbReference>
<dbReference type="GO" id="GO:0044611">
    <property type="term" value="C:nuclear pore inner ring"/>
    <property type="evidence" value="ECO:0007669"/>
    <property type="project" value="TreeGrafter"/>
</dbReference>
<dbReference type="PANTHER" id="PTHR31431:SF1">
    <property type="entry name" value="NUCLEOPORIN NUP188"/>
    <property type="match status" value="1"/>
</dbReference>
<dbReference type="InterPro" id="IPR044840">
    <property type="entry name" value="Nup188"/>
</dbReference>
<accession>A0AAD8QW83</accession>
<dbReference type="GO" id="GO:0017056">
    <property type="term" value="F:structural constituent of nuclear pore"/>
    <property type="evidence" value="ECO:0007669"/>
    <property type="project" value="InterPro"/>
</dbReference>
<dbReference type="EMBL" id="JAUUTY010000007">
    <property type="protein sequence ID" value="KAK1609027.1"/>
    <property type="molecule type" value="Genomic_DNA"/>
</dbReference>
<organism evidence="1 2">
    <name type="scientific">Lolium multiflorum</name>
    <name type="common">Italian ryegrass</name>
    <name type="synonym">Lolium perenne subsp. multiflorum</name>
    <dbReference type="NCBI Taxonomy" id="4521"/>
    <lineage>
        <taxon>Eukaryota</taxon>
        <taxon>Viridiplantae</taxon>
        <taxon>Streptophyta</taxon>
        <taxon>Embryophyta</taxon>
        <taxon>Tracheophyta</taxon>
        <taxon>Spermatophyta</taxon>
        <taxon>Magnoliopsida</taxon>
        <taxon>Liliopsida</taxon>
        <taxon>Poales</taxon>
        <taxon>Poaceae</taxon>
        <taxon>BOP clade</taxon>
        <taxon>Pooideae</taxon>
        <taxon>Poodae</taxon>
        <taxon>Poeae</taxon>
        <taxon>Poeae Chloroplast Group 2 (Poeae type)</taxon>
        <taxon>Loliodinae</taxon>
        <taxon>Loliinae</taxon>
        <taxon>Lolium</taxon>
    </lineage>
</organism>
<reference evidence="1" key="1">
    <citation type="submission" date="2023-07" db="EMBL/GenBank/DDBJ databases">
        <title>A chromosome-level genome assembly of Lolium multiflorum.</title>
        <authorList>
            <person name="Chen Y."/>
            <person name="Copetti D."/>
            <person name="Kolliker R."/>
            <person name="Studer B."/>
        </authorList>
    </citation>
    <scope>NUCLEOTIDE SEQUENCE</scope>
    <source>
        <strain evidence="1">02402/16</strain>
        <tissue evidence="1">Leaf</tissue>
    </source>
</reference>
<dbReference type="PANTHER" id="PTHR31431">
    <property type="entry name" value="NUCLEOPORIN NUP188 HOMOLOG"/>
    <property type="match status" value="1"/>
</dbReference>